<organism evidence="13 14">
    <name type="scientific">Prosthecobacter vanneervenii</name>
    <dbReference type="NCBI Taxonomy" id="48466"/>
    <lineage>
        <taxon>Bacteria</taxon>
        <taxon>Pseudomonadati</taxon>
        <taxon>Verrucomicrobiota</taxon>
        <taxon>Verrucomicrobiia</taxon>
        <taxon>Verrucomicrobiales</taxon>
        <taxon>Verrucomicrobiaceae</taxon>
        <taxon>Prosthecobacter</taxon>
    </lineage>
</organism>
<dbReference type="GO" id="GO:0048038">
    <property type="term" value="F:quinone binding"/>
    <property type="evidence" value="ECO:0007669"/>
    <property type="project" value="UniProtKB-KW"/>
</dbReference>
<feature type="transmembrane region" description="Helical" evidence="11">
    <location>
        <begin position="6"/>
        <end position="29"/>
    </location>
</feature>
<dbReference type="EMBL" id="JACHIG010000013">
    <property type="protein sequence ID" value="MBB5035062.1"/>
    <property type="molecule type" value="Genomic_DNA"/>
</dbReference>
<reference evidence="13 14" key="1">
    <citation type="submission" date="2020-08" db="EMBL/GenBank/DDBJ databases">
        <title>Genomic Encyclopedia of Type Strains, Phase IV (KMG-IV): sequencing the most valuable type-strain genomes for metagenomic binning, comparative biology and taxonomic classification.</title>
        <authorList>
            <person name="Goeker M."/>
        </authorList>
    </citation>
    <scope>NUCLEOTIDE SEQUENCE [LARGE SCALE GENOMIC DNA]</scope>
    <source>
        <strain evidence="13 14">DSM 12252</strain>
    </source>
</reference>
<keyword evidence="6 11" id="KW-0874">Quinone</keyword>
<dbReference type="PANTHER" id="PTHR11058:SF22">
    <property type="entry name" value="NADH-QUINONE OXIDOREDUCTASE SUBUNIT A"/>
    <property type="match status" value="1"/>
</dbReference>
<gene>
    <name evidence="11" type="primary">nuoA</name>
    <name evidence="13" type="ORF">HNQ65_004670</name>
</gene>
<keyword evidence="7 11" id="KW-1278">Translocase</keyword>
<feature type="transmembrane region" description="Helical" evidence="11">
    <location>
        <begin position="88"/>
        <end position="115"/>
    </location>
</feature>
<comment type="subunit">
    <text evidence="11">NDH-1 is composed of 14 different subunits. Subunits NuoA, H, J, K, L, M, N constitute the membrane sector of the complex.</text>
</comment>
<keyword evidence="9 11" id="KW-0520">NAD</keyword>
<evidence type="ECO:0000256" key="12">
    <source>
        <dbReference type="RuleBase" id="RU003639"/>
    </source>
</evidence>
<dbReference type="HAMAP" id="MF_01394">
    <property type="entry name" value="NDH1_NuoA"/>
    <property type="match status" value="1"/>
</dbReference>
<keyword evidence="4 11" id="KW-1003">Cell membrane</keyword>
<evidence type="ECO:0000313" key="14">
    <source>
        <dbReference type="Proteomes" id="UP000590740"/>
    </source>
</evidence>
<dbReference type="GO" id="GO:0008137">
    <property type="term" value="F:NADH dehydrogenase (ubiquinone) activity"/>
    <property type="evidence" value="ECO:0007669"/>
    <property type="project" value="InterPro"/>
</dbReference>
<evidence type="ECO:0000256" key="5">
    <source>
        <dbReference type="ARBA" id="ARBA00022692"/>
    </source>
</evidence>
<dbReference type="GO" id="GO:0005886">
    <property type="term" value="C:plasma membrane"/>
    <property type="evidence" value="ECO:0007669"/>
    <property type="project" value="UniProtKB-SubCell"/>
</dbReference>
<evidence type="ECO:0000256" key="8">
    <source>
        <dbReference type="ARBA" id="ARBA00022989"/>
    </source>
</evidence>
<dbReference type="AlphaFoldDB" id="A0A7W7YF59"/>
<keyword evidence="11" id="KW-0830">Ubiquinone</keyword>
<dbReference type="InterPro" id="IPR038430">
    <property type="entry name" value="NDAH_ubi_oxred_su3_sf"/>
</dbReference>
<protein>
    <recommendedName>
        <fullName evidence="11">NADH-quinone oxidoreductase subunit A</fullName>
        <ecNumber evidence="11">7.1.1.-</ecNumber>
    </recommendedName>
    <alternativeName>
        <fullName evidence="11">NADH dehydrogenase I subunit A</fullName>
    </alternativeName>
    <alternativeName>
        <fullName evidence="11">NDH-1 subunit A</fullName>
    </alternativeName>
    <alternativeName>
        <fullName evidence="11">NUO1</fullName>
    </alternativeName>
</protein>
<dbReference type="Pfam" id="PF00507">
    <property type="entry name" value="Oxidored_q4"/>
    <property type="match status" value="1"/>
</dbReference>
<keyword evidence="14" id="KW-1185">Reference proteome</keyword>
<dbReference type="EC" id="7.1.1.-" evidence="11"/>
<dbReference type="Proteomes" id="UP000590740">
    <property type="component" value="Unassembled WGS sequence"/>
</dbReference>
<proteinExistence type="inferred from homology"/>
<dbReference type="PANTHER" id="PTHR11058">
    <property type="entry name" value="NADH-UBIQUINONE OXIDOREDUCTASE CHAIN 3"/>
    <property type="match status" value="1"/>
</dbReference>
<dbReference type="RefSeq" id="WP_184343477.1">
    <property type="nucleotide sequence ID" value="NZ_JACHIG010000013.1"/>
</dbReference>
<name>A0A7W7YF59_9BACT</name>
<evidence type="ECO:0000256" key="4">
    <source>
        <dbReference type="ARBA" id="ARBA00022475"/>
    </source>
</evidence>
<dbReference type="GO" id="GO:0050136">
    <property type="term" value="F:NADH dehydrogenase (quinone) (non-electrogenic) activity"/>
    <property type="evidence" value="ECO:0007669"/>
    <property type="project" value="UniProtKB-UniRule"/>
</dbReference>
<comment type="function">
    <text evidence="11">NDH-1 shuttles electrons from NADH, via FMN and iron-sulfur (Fe-S) centers, to quinones in the respiratory chain. The immediate electron acceptor for the enzyme in this species is believed to be ubiquinone. Couples the redox reaction to proton translocation (for every two electrons transferred, four hydrogen ions are translocated across the cytoplasmic membrane), and thus conserves the redox energy in a proton gradient.</text>
</comment>
<evidence type="ECO:0000256" key="6">
    <source>
        <dbReference type="ARBA" id="ARBA00022719"/>
    </source>
</evidence>
<evidence type="ECO:0000256" key="2">
    <source>
        <dbReference type="ARBA" id="ARBA00008472"/>
    </source>
</evidence>
<evidence type="ECO:0000256" key="10">
    <source>
        <dbReference type="ARBA" id="ARBA00023136"/>
    </source>
</evidence>
<comment type="caution">
    <text evidence="13">The sequence shown here is derived from an EMBL/GenBank/DDBJ whole genome shotgun (WGS) entry which is preliminary data.</text>
</comment>
<evidence type="ECO:0000256" key="3">
    <source>
        <dbReference type="ARBA" id="ARBA00022448"/>
    </source>
</evidence>
<evidence type="ECO:0000256" key="1">
    <source>
        <dbReference type="ARBA" id="ARBA00004141"/>
    </source>
</evidence>
<keyword evidence="8 11" id="KW-1133">Transmembrane helix</keyword>
<feature type="transmembrane region" description="Helical" evidence="11">
    <location>
        <begin position="61"/>
        <end position="82"/>
    </location>
</feature>
<keyword evidence="10 11" id="KW-0472">Membrane</keyword>
<dbReference type="Gene3D" id="1.20.58.1610">
    <property type="entry name" value="NADH:ubiquinone/plastoquinone oxidoreductase, chain 3"/>
    <property type="match status" value="1"/>
</dbReference>
<accession>A0A7W7YF59</accession>
<dbReference type="InterPro" id="IPR023043">
    <property type="entry name" value="NAD(P)H_OxRDtase_bac/plastid"/>
</dbReference>
<comment type="catalytic activity">
    <reaction evidence="11 12">
        <text>a quinone + NADH + 5 H(+)(in) = a quinol + NAD(+) + 4 H(+)(out)</text>
        <dbReference type="Rhea" id="RHEA:57888"/>
        <dbReference type="ChEBI" id="CHEBI:15378"/>
        <dbReference type="ChEBI" id="CHEBI:24646"/>
        <dbReference type="ChEBI" id="CHEBI:57540"/>
        <dbReference type="ChEBI" id="CHEBI:57945"/>
        <dbReference type="ChEBI" id="CHEBI:132124"/>
    </reaction>
</comment>
<keyword evidence="5 11" id="KW-0812">Transmembrane</keyword>
<keyword evidence="3 11" id="KW-0813">Transport</keyword>
<comment type="subcellular location">
    <subcellularLocation>
        <location evidence="11 12">Cell membrane</location>
        <topology evidence="11 12">Multi-pass membrane protein</topology>
    </subcellularLocation>
    <subcellularLocation>
        <location evidence="1">Membrane</location>
        <topology evidence="1">Multi-pass membrane protein</topology>
    </subcellularLocation>
</comment>
<dbReference type="InterPro" id="IPR000440">
    <property type="entry name" value="NADH_UbQ/plastoQ_OxRdtase_su3"/>
</dbReference>
<evidence type="ECO:0000256" key="11">
    <source>
        <dbReference type="HAMAP-Rule" id="MF_01394"/>
    </source>
</evidence>
<comment type="similarity">
    <text evidence="2 11 12">Belongs to the complex I subunit 3 family.</text>
</comment>
<sequence>MFENYIPVLLQIVLAGGFAVVTLIASALLGKSAKRNAIKDSAYECGMLPVGDSQPRFSVKFYIVAMLFVLFDIEVVFLYPWSIVYKDYLAAFGPSILAVASGFVAVLLVAFVYAWKKGVLDWKS</sequence>
<evidence type="ECO:0000256" key="7">
    <source>
        <dbReference type="ARBA" id="ARBA00022967"/>
    </source>
</evidence>
<evidence type="ECO:0000313" key="13">
    <source>
        <dbReference type="EMBL" id="MBB5035062.1"/>
    </source>
</evidence>
<dbReference type="GO" id="GO:0030964">
    <property type="term" value="C:NADH dehydrogenase complex"/>
    <property type="evidence" value="ECO:0007669"/>
    <property type="project" value="TreeGrafter"/>
</dbReference>
<evidence type="ECO:0000256" key="9">
    <source>
        <dbReference type="ARBA" id="ARBA00023027"/>
    </source>
</evidence>